<dbReference type="eggNOG" id="KOG1075">
    <property type="taxonomic scope" value="Eukaryota"/>
</dbReference>
<protein>
    <submittedName>
        <fullName evidence="3 4">Endonuclease/reverse transcriptase, putative</fullName>
        <ecNumber evidence="3">2.7.7.49</ecNumber>
    </submittedName>
</protein>
<dbReference type="SUPFAM" id="SSF56219">
    <property type="entry name" value="DNase I-like"/>
    <property type="match status" value="1"/>
</dbReference>
<dbReference type="HOGENOM" id="CLU_001888_0_1_1"/>
<organism>
    <name type="scientific">Pediculus humanus subsp. corporis</name>
    <name type="common">Body louse</name>
    <dbReference type="NCBI Taxonomy" id="121224"/>
    <lineage>
        <taxon>Eukaryota</taxon>
        <taxon>Metazoa</taxon>
        <taxon>Ecdysozoa</taxon>
        <taxon>Arthropoda</taxon>
        <taxon>Hexapoda</taxon>
        <taxon>Insecta</taxon>
        <taxon>Pterygota</taxon>
        <taxon>Neoptera</taxon>
        <taxon>Paraneoptera</taxon>
        <taxon>Psocodea</taxon>
        <taxon>Troctomorpha</taxon>
        <taxon>Phthiraptera</taxon>
        <taxon>Anoplura</taxon>
        <taxon>Pediculidae</taxon>
        <taxon>Pediculus</taxon>
    </lineage>
</organism>
<dbReference type="KEGG" id="phu:Phum_PHUM134590"/>
<dbReference type="CTD" id="8234205"/>
<keyword evidence="3" id="KW-0540">Nuclease</keyword>
<sequence length="914" mass="102280">MISKPHVVPWGEGVVAPVLAFEDLLRAIARELDRFGNSRPILMSGDFNAKHTSWSGYATNARGRLIRQWLDERHLIVWNAKGVKTCVRSTGGSTIDLTISSGSTAARVSDWEVISNFESLSNHAYMAFSFGDPRSSGGGAVSSPEESSPRWSLRSFDNERLAKIGSRSTTRKRPKYWWTDEIGELWKESCLPRCRFVGKKRQLIKQGGRYEDIANNDELARFKAEWRATRIRARRAIWSSKETCWKELLSEADSDPWGLPFGLVTNKLRDSSGPLTAGMTEEFLAEVIAELFPRVEPFAFPPPDLSHDANRDRDTEVTEGEVRLLLDATSKRRSAPDPNGVHYHTLGKSTGVLCALYTACFREATFPTPWKEANLVLLDKPGRDPTTPSAYRPICLLDVEGKLFERVIASRIDEHLRSEGGRNDLSPNQYGFRVAVRRPTHSSACAPVSGTRFTGAASRSSSPSTSKTRSNGTLVRDKGRANVEVRARLSRVGDRVLPLGEEDRVRETGRIDGKGGCVLRRASGINPRTTPVEHRLRPRPQPNRSLRRRIVDLLRRRHSAPRDRPSGTPVSGCLCRRRKLAGFIIRETRVLVTVNNVRIGLGGSLKYLGLVIDSGLHYGEHLAHLESKIRAVSATLGRLMPNLRRPQVRVRRLYATVVHSMALYGAPIKAESGRRGGGGLPSVGHSPARSLRDGEIRPLFDDGRKRYGGEIVVALGPRVGDWVGQGHGNLTYRLAQILTDHGVFGREETTECCFCCAPEDDVEHTVAECPSWNEHRQRLVGVIGPDRSIHGLVDALLRGPRKWSAISRFSRVILRAKEDHKCEGEKSGICRRMFRASRVRLREGKIPLMRKKRKRRRMKELFRTIVISPGRGNVVVGRRRKTKTRMQMTTTMSSISEVRRRTKASSSVSLLSNL</sequence>
<dbReference type="PANTHER" id="PTHR19446">
    <property type="entry name" value="REVERSE TRANSCRIPTASES"/>
    <property type="match status" value="1"/>
</dbReference>
<reference evidence="4" key="3">
    <citation type="submission" date="2021-02" db="UniProtKB">
        <authorList>
            <consortium name="EnsemblMetazoa"/>
        </authorList>
    </citation>
    <scope>IDENTIFICATION</scope>
    <source>
        <strain evidence="4">USDA</strain>
    </source>
</reference>
<feature type="region of interest" description="Disordered" evidence="1">
    <location>
        <begin position="443"/>
        <end position="474"/>
    </location>
</feature>
<evidence type="ECO:0000313" key="4">
    <source>
        <dbReference type="EnsemblMetazoa" id="PHUM134590-PA"/>
    </source>
</evidence>
<dbReference type="InterPro" id="IPR036691">
    <property type="entry name" value="Endo/exonu/phosph_ase_sf"/>
</dbReference>
<dbReference type="InParanoid" id="E0VEI2"/>
<keyword evidence="3" id="KW-0808">Transferase</keyword>
<keyword evidence="3" id="KW-0255">Endonuclease</keyword>
<dbReference type="InterPro" id="IPR005135">
    <property type="entry name" value="Endo/exonuclease/phosphatase"/>
</dbReference>
<feature type="compositionally biased region" description="Polar residues" evidence="1">
    <location>
        <begin position="904"/>
        <end position="914"/>
    </location>
</feature>
<feature type="region of interest" description="Disordered" evidence="1">
    <location>
        <begin position="516"/>
        <end position="540"/>
    </location>
</feature>
<dbReference type="EnsemblMetazoa" id="PHUM134590-RA">
    <property type="protein sequence ID" value="PHUM134590-PA"/>
    <property type="gene ID" value="PHUM134590"/>
</dbReference>
<dbReference type="STRING" id="121224.E0VEI2"/>
<dbReference type="GO" id="GO:0003964">
    <property type="term" value="F:RNA-directed DNA polymerase activity"/>
    <property type="evidence" value="ECO:0007669"/>
    <property type="project" value="UniProtKB-KW"/>
</dbReference>
<proteinExistence type="predicted"/>
<evidence type="ECO:0000259" key="2">
    <source>
        <dbReference type="Pfam" id="PF14529"/>
    </source>
</evidence>
<dbReference type="GO" id="GO:0004519">
    <property type="term" value="F:endonuclease activity"/>
    <property type="evidence" value="ECO:0007669"/>
    <property type="project" value="UniProtKB-KW"/>
</dbReference>
<feature type="region of interest" description="Disordered" evidence="1">
    <location>
        <begin position="895"/>
        <end position="914"/>
    </location>
</feature>
<dbReference type="VEuPathDB" id="VectorBase:PHUM134590"/>
<dbReference type="EMBL" id="AAZO01001560">
    <property type="status" value="NOT_ANNOTATED_CDS"/>
    <property type="molecule type" value="Genomic_DNA"/>
</dbReference>
<feature type="compositionally biased region" description="Low complexity" evidence="1">
    <location>
        <begin position="458"/>
        <end position="470"/>
    </location>
</feature>
<gene>
    <name evidence="4" type="primary">8234205</name>
    <name evidence="3" type="ORF">Phum_PHUM134590</name>
</gene>
<dbReference type="Proteomes" id="UP000009046">
    <property type="component" value="Unassembled WGS sequence"/>
</dbReference>
<dbReference type="RefSeq" id="XP_002424526.1">
    <property type="nucleotide sequence ID" value="XM_002424481.1"/>
</dbReference>
<name>E0VEI2_PEDHC</name>
<dbReference type="Pfam" id="PF14529">
    <property type="entry name" value="Exo_endo_phos_2"/>
    <property type="match status" value="1"/>
</dbReference>
<dbReference type="GeneID" id="8234205"/>
<keyword evidence="3" id="KW-0548">Nucleotidyltransferase</keyword>
<dbReference type="Gene3D" id="3.60.10.10">
    <property type="entry name" value="Endonuclease/exonuclease/phosphatase"/>
    <property type="match status" value="1"/>
</dbReference>
<reference evidence="3" key="1">
    <citation type="submission" date="2007-04" db="EMBL/GenBank/DDBJ databases">
        <title>Annotation of Pediculus humanus corporis strain USDA.</title>
        <authorList>
            <person name="Kirkness E."/>
            <person name="Hannick L."/>
            <person name="Hass B."/>
            <person name="Bruggner R."/>
            <person name="Lawson D."/>
            <person name="Bidwell S."/>
            <person name="Joardar V."/>
            <person name="Caler E."/>
            <person name="Walenz B."/>
            <person name="Inman J."/>
            <person name="Schobel S."/>
            <person name="Galinsky K."/>
            <person name="Amedeo P."/>
            <person name="Strausberg R."/>
        </authorList>
    </citation>
    <scope>NUCLEOTIDE SEQUENCE</scope>
    <source>
        <strain evidence="3">USDA</strain>
    </source>
</reference>
<dbReference type="OrthoDB" id="415822at2759"/>
<dbReference type="EMBL" id="DS235092">
    <property type="protein sequence ID" value="EEB11788.1"/>
    <property type="molecule type" value="Genomic_DNA"/>
</dbReference>
<evidence type="ECO:0000256" key="1">
    <source>
        <dbReference type="SAM" id="MobiDB-lite"/>
    </source>
</evidence>
<evidence type="ECO:0000313" key="3">
    <source>
        <dbReference type="EMBL" id="EEB11788.1"/>
    </source>
</evidence>
<dbReference type="AlphaFoldDB" id="E0VEI2"/>
<dbReference type="EC" id="2.7.7.49" evidence="3"/>
<keyword evidence="3" id="KW-0695">RNA-directed DNA polymerase</keyword>
<reference evidence="3" key="2">
    <citation type="submission" date="2007-04" db="EMBL/GenBank/DDBJ databases">
        <title>The genome of the human body louse.</title>
        <authorList>
            <consortium name="The Human Body Louse Genome Consortium"/>
            <person name="Kirkness E."/>
            <person name="Walenz B."/>
            <person name="Hass B."/>
            <person name="Bruggner R."/>
            <person name="Strausberg R."/>
        </authorList>
    </citation>
    <scope>NUCLEOTIDE SEQUENCE</scope>
    <source>
        <strain evidence="3">USDA</strain>
    </source>
</reference>
<evidence type="ECO:0000313" key="5">
    <source>
        <dbReference type="Proteomes" id="UP000009046"/>
    </source>
</evidence>
<feature type="domain" description="Endonuclease/exonuclease/phosphatase" evidence="2">
    <location>
        <begin position="20"/>
        <end position="126"/>
    </location>
</feature>
<accession>E0VEI2</accession>
<dbReference type="OMA" id="CLARINK"/>
<keyword evidence="5" id="KW-1185">Reference proteome</keyword>
<keyword evidence="3" id="KW-0378">Hydrolase</keyword>